<feature type="transmembrane region" description="Helical" evidence="1">
    <location>
        <begin position="53"/>
        <end position="70"/>
    </location>
</feature>
<name>A0A1S8DJY8_9GAMM</name>
<accession>A0A1S8DJY8</accession>
<evidence type="ECO:0000256" key="1">
    <source>
        <dbReference type="SAM" id="Phobius"/>
    </source>
</evidence>
<dbReference type="AlphaFoldDB" id="A0A1S8DJY8"/>
<dbReference type="Pfam" id="PF10027">
    <property type="entry name" value="DUF2269"/>
    <property type="match status" value="1"/>
</dbReference>
<feature type="transmembrane region" description="Helical" evidence="1">
    <location>
        <begin position="130"/>
        <end position="150"/>
    </location>
</feature>
<evidence type="ECO:0000313" key="3">
    <source>
        <dbReference type="Proteomes" id="UP000242847"/>
    </source>
</evidence>
<keyword evidence="1" id="KW-1133">Transmembrane helix</keyword>
<dbReference type="EMBL" id="MUBC01000006">
    <property type="protein sequence ID" value="ONM45126.1"/>
    <property type="molecule type" value="Genomic_DNA"/>
</dbReference>
<dbReference type="InterPro" id="IPR018729">
    <property type="entry name" value="DUF2269_transmembrane"/>
</dbReference>
<dbReference type="RefSeq" id="WP_083724939.1">
    <property type="nucleotide sequence ID" value="NZ_FOUD01000014.1"/>
</dbReference>
<gene>
    <name evidence="2" type="ORF">BXT89_04025</name>
</gene>
<sequence length="157" mass="17394">MDNYLLLKLLHILGAVVLAGTGSGIAFFMFMAHRSGNVQAIAVTTRHVVLADWLFTAPAVVLQFVTGLLLTHRLGFSLTSPWFLSVIGLFIFIGLCWLPVVAIQYRLRALANEALETGVLSAAFHQQMRWWTALGIPAFASILLLFWLMVFKPLPLV</sequence>
<dbReference type="OrthoDB" id="9786302at2"/>
<organism evidence="2 3">
    <name type="scientific">Halopseudomonas pachastrellae</name>
    <dbReference type="NCBI Taxonomy" id="254161"/>
    <lineage>
        <taxon>Bacteria</taxon>
        <taxon>Pseudomonadati</taxon>
        <taxon>Pseudomonadota</taxon>
        <taxon>Gammaproteobacteria</taxon>
        <taxon>Pseudomonadales</taxon>
        <taxon>Pseudomonadaceae</taxon>
        <taxon>Halopseudomonas</taxon>
    </lineage>
</organism>
<keyword evidence="3" id="KW-1185">Reference proteome</keyword>
<comment type="caution">
    <text evidence="2">The sequence shown here is derived from an EMBL/GenBank/DDBJ whole genome shotgun (WGS) entry which is preliminary data.</text>
</comment>
<feature type="transmembrane region" description="Helical" evidence="1">
    <location>
        <begin position="12"/>
        <end position="32"/>
    </location>
</feature>
<evidence type="ECO:0008006" key="4">
    <source>
        <dbReference type="Google" id="ProtNLM"/>
    </source>
</evidence>
<protein>
    <recommendedName>
        <fullName evidence="4">DUF2269 domain-containing protein</fullName>
    </recommendedName>
</protein>
<reference evidence="2 3" key="1">
    <citation type="submission" date="2017-01" db="EMBL/GenBank/DDBJ databases">
        <title>Draft genome sequence of Pseudomonas pachastrellae type strain CCUG 46540T from a deep sea.</title>
        <authorList>
            <person name="Gomila M."/>
            <person name="Mulet M."/>
            <person name="Lalucat J."/>
            <person name="Garcia-Valdes E."/>
        </authorList>
    </citation>
    <scope>NUCLEOTIDE SEQUENCE [LARGE SCALE GENOMIC DNA]</scope>
    <source>
        <strain evidence="2 3">CCUG 46540</strain>
    </source>
</reference>
<feature type="transmembrane region" description="Helical" evidence="1">
    <location>
        <begin position="82"/>
        <end position="103"/>
    </location>
</feature>
<evidence type="ECO:0000313" key="2">
    <source>
        <dbReference type="EMBL" id="ONM45126.1"/>
    </source>
</evidence>
<dbReference type="Proteomes" id="UP000242847">
    <property type="component" value="Unassembled WGS sequence"/>
</dbReference>
<keyword evidence="1" id="KW-0812">Transmembrane</keyword>
<dbReference type="STRING" id="254161.SAMN05216256_11475"/>
<proteinExistence type="predicted"/>
<keyword evidence="1" id="KW-0472">Membrane</keyword>